<dbReference type="SUPFAM" id="SSF54665">
    <property type="entry name" value="CO dehydrogenase molybdoprotein N-domain-like"/>
    <property type="match status" value="1"/>
</dbReference>
<dbReference type="InterPro" id="IPR036856">
    <property type="entry name" value="Ald_Oxase/Xan_DH_a/b_sf"/>
</dbReference>
<dbReference type="InterPro" id="IPR016208">
    <property type="entry name" value="Ald_Oxase/xanthine_DH-like"/>
</dbReference>
<dbReference type="GO" id="GO:0016491">
    <property type="term" value="F:oxidoreductase activity"/>
    <property type="evidence" value="ECO:0007669"/>
    <property type="project" value="UniProtKB-KW"/>
</dbReference>
<dbReference type="InterPro" id="IPR008274">
    <property type="entry name" value="AldOxase/xan_DH_MoCoBD1"/>
</dbReference>
<reference evidence="4" key="1">
    <citation type="submission" date="2018-05" db="EMBL/GenBank/DDBJ databases">
        <authorList>
            <person name="Lanie J.A."/>
            <person name="Ng W.-L."/>
            <person name="Kazmierczak K.M."/>
            <person name="Andrzejewski T.M."/>
            <person name="Davidsen T.M."/>
            <person name="Wayne K.J."/>
            <person name="Tettelin H."/>
            <person name="Glass J.I."/>
            <person name="Rusch D."/>
            <person name="Podicherti R."/>
            <person name="Tsui H.-C.T."/>
            <person name="Winkler M.E."/>
        </authorList>
    </citation>
    <scope>NUCLEOTIDE SEQUENCE</scope>
</reference>
<dbReference type="InterPro" id="IPR037165">
    <property type="entry name" value="AldOxase/xan_DH_Mopterin-bd_sf"/>
</dbReference>
<evidence type="ECO:0000256" key="2">
    <source>
        <dbReference type="ARBA" id="ARBA00023002"/>
    </source>
</evidence>
<dbReference type="Gene3D" id="3.30.365.10">
    <property type="entry name" value="Aldehyde oxidase/xanthine dehydrogenase, molybdopterin binding domain"/>
    <property type="match status" value="5"/>
</dbReference>
<sequence length="711" mass="77758">MNTVGHNVPRIDSYERVTGKATYTRDVRLPGMLYARVLRSPHPHARIRSVDTSRAEALPGVRAVITHETHEVIYSSGSIAGGRQYSDAAKDVTTHLRYMFDNPVRFVGQPVAAVAAVDRHVAEEALQLIEIDYEELPFVLDPEEALEPDAPQIWPEGNIGLDFANQPRPSAGTQGDPEAGFAAADQVFEDRYTTAFVQDGQMEPRSALAQWDGDKVTIHTPTQGISNCRHDNARDLGLEDHQVQIICKYMGGGFGDKNGSYYFDLIAAMLSKVADAPVMLELSRKDDWLGTHGRWHTVQDFRVGVAQDGTVTAIELRGYSGMGPYLRRSGGISGTEAYACPNVDRTIYSMHTNRMVSGNFRAPSDPQGYFAIQSMMDDISYKIGMDPVDFALKNMRRPTEQQRYTNYTLDECIEQGRELFDWESRWRPEPGSDPGPIKRGAGMAFMMFRSGVGPSSAILRVNSDELYTLYVGVTDIGPGAKTTMALIAAEELGVPLSQVEVVWGDTDLCPYSVGESGSRTTTMTGYAVVQAALDLKGQIAERGMPIGDEVLIASATPTPSTQGMRRMCFGAHFVEVEADVQLGNVQITKYVAVHESGRILNPLPAKDQIRGAALQGVGQALHEDLRYDPLNGHPLNAGYYGARHVTHMDVPEIEVTFIETDDGYGPYGAKTVGEAGIILGPAAVANAVFNAIGHRMKDLPITREKILEALA</sequence>
<dbReference type="PANTHER" id="PTHR11908">
    <property type="entry name" value="XANTHINE DEHYDROGENASE"/>
    <property type="match status" value="1"/>
</dbReference>
<dbReference type="AlphaFoldDB" id="A0A381U1G7"/>
<evidence type="ECO:0000313" key="4">
    <source>
        <dbReference type="EMBL" id="SVA22086.1"/>
    </source>
</evidence>
<dbReference type="PANTHER" id="PTHR11908:SF132">
    <property type="entry name" value="ALDEHYDE OXIDASE 1-RELATED"/>
    <property type="match status" value="1"/>
</dbReference>
<dbReference type="Pfam" id="PF01315">
    <property type="entry name" value="Ald_Xan_dh_C"/>
    <property type="match status" value="1"/>
</dbReference>
<organism evidence="4">
    <name type="scientific">marine metagenome</name>
    <dbReference type="NCBI Taxonomy" id="408172"/>
    <lineage>
        <taxon>unclassified sequences</taxon>
        <taxon>metagenomes</taxon>
        <taxon>ecological metagenomes</taxon>
    </lineage>
</organism>
<dbReference type="Pfam" id="PF02738">
    <property type="entry name" value="MoCoBD_1"/>
    <property type="match status" value="1"/>
</dbReference>
<proteinExistence type="predicted"/>
<name>A0A381U1G7_9ZZZZ</name>
<dbReference type="Gene3D" id="3.90.1170.50">
    <property type="entry name" value="Aldehyde oxidase/xanthine dehydrogenase, a/b hammerhead"/>
    <property type="match status" value="1"/>
</dbReference>
<keyword evidence="1" id="KW-0500">Molybdenum</keyword>
<evidence type="ECO:0000259" key="3">
    <source>
        <dbReference type="SMART" id="SM01008"/>
    </source>
</evidence>
<keyword evidence="2" id="KW-0560">Oxidoreductase</keyword>
<protein>
    <recommendedName>
        <fullName evidence="3">Aldehyde oxidase/xanthine dehydrogenase a/b hammerhead domain-containing protein</fullName>
    </recommendedName>
</protein>
<dbReference type="InterPro" id="IPR000674">
    <property type="entry name" value="Ald_Oxase/Xan_DH_a/b"/>
</dbReference>
<gene>
    <name evidence="4" type="ORF">METZ01_LOCUS74940</name>
</gene>
<evidence type="ECO:0000256" key="1">
    <source>
        <dbReference type="ARBA" id="ARBA00022505"/>
    </source>
</evidence>
<dbReference type="Pfam" id="PF20256">
    <property type="entry name" value="MoCoBD_2"/>
    <property type="match status" value="2"/>
</dbReference>
<feature type="domain" description="Aldehyde oxidase/xanthine dehydrogenase a/b hammerhead" evidence="3">
    <location>
        <begin position="18"/>
        <end position="137"/>
    </location>
</feature>
<dbReference type="EMBL" id="UINC01005559">
    <property type="protein sequence ID" value="SVA22086.1"/>
    <property type="molecule type" value="Genomic_DNA"/>
</dbReference>
<dbReference type="InterPro" id="IPR046867">
    <property type="entry name" value="AldOxase/xan_DH_MoCoBD2"/>
</dbReference>
<accession>A0A381U1G7</accession>
<dbReference type="GO" id="GO:0005506">
    <property type="term" value="F:iron ion binding"/>
    <property type="evidence" value="ECO:0007669"/>
    <property type="project" value="InterPro"/>
</dbReference>
<dbReference type="SUPFAM" id="SSF56003">
    <property type="entry name" value="Molybdenum cofactor-binding domain"/>
    <property type="match status" value="1"/>
</dbReference>
<dbReference type="SMART" id="SM01008">
    <property type="entry name" value="Ald_Xan_dh_C"/>
    <property type="match status" value="1"/>
</dbReference>